<name>A0A0A9EPV0_ARUDO</name>
<dbReference type="AlphaFoldDB" id="A0A0A9EPV0"/>
<protein>
    <submittedName>
        <fullName evidence="1">Uncharacterized protein</fullName>
    </submittedName>
</protein>
<proteinExistence type="predicted"/>
<organism evidence="1">
    <name type="scientific">Arundo donax</name>
    <name type="common">Giant reed</name>
    <name type="synonym">Donax arundinaceus</name>
    <dbReference type="NCBI Taxonomy" id="35708"/>
    <lineage>
        <taxon>Eukaryota</taxon>
        <taxon>Viridiplantae</taxon>
        <taxon>Streptophyta</taxon>
        <taxon>Embryophyta</taxon>
        <taxon>Tracheophyta</taxon>
        <taxon>Spermatophyta</taxon>
        <taxon>Magnoliopsida</taxon>
        <taxon>Liliopsida</taxon>
        <taxon>Poales</taxon>
        <taxon>Poaceae</taxon>
        <taxon>PACMAD clade</taxon>
        <taxon>Arundinoideae</taxon>
        <taxon>Arundineae</taxon>
        <taxon>Arundo</taxon>
    </lineage>
</organism>
<evidence type="ECO:0000313" key="1">
    <source>
        <dbReference type="EMBL" id="JAE01024.1"/>
    </source>
</evidence>
<reference evidence="1" key="1">
    <citation type="submission" date="2014-09" db="EMBL/GenBank/DDBJ databases">
        <authorList>
            <person name="Magalhaes I.L.F."/>
            <person name="Oliveira U."/>
            <person name="Santos F.R."/>
            <person name="Vidigal T.H.D.A."/>
            <person name="Brescovit A.D."/>
            <person name="Santos A.J."/>
        </authorList>
    </citation>
    <scope>NUCLEOTIDE SEQUENCE</scope>
    <source>
        <tissue evidence="1">Shoot tissue taken approximately 20 cm above the soil surface</tissue>
    </source>
</reference>
<dbReference type="EMBL" id="GBRH01196872">
    <property type="protein sequence ID" value="JAE01024.1"/>
    <property type="molecule type" value="Transcribed_RNA"/>
</dbReference>
<sequence>MRLVVWIYEVKKPLLLRIFLVFLQSISQLCVD</sequence>
<accession>A0A0A9EPV0</accession>
<reference evidence="1" key="2">
    <citation type="journal article" date="2015" name="Data Brief">
        <title>Shoot transcriptome of the giant reed, Arundo donax.</title>
        <authorList>
            <person name="Barrero R.A."/>
            <person name="Guerrero F.D."/>
            <person name="Moolhuijzen P."/>
            <person name="Goolsby J.A."/>
            <person name="Tidwell J."/>
            <person name="Bellgard S.E."/>
            <person name="Bellgard M.I."/>
        </authorList>
    </citation>
    <scope>NUCLEOTIDE SEQUENCE</scope>
    <source>
        <tissue evidence="1">Shoot tissue taken approximately 20 cm above the soil surface</tissue>
    </source>
</reference>